<dbReference type="InterPro" id="IPR036046">
    <property type="entry name" value="Acylphosphatase-like_dom_sf"/>
</dbReference>
<keyword evidence="6" id="KW-0862">Zinc</keyword>
<evidence type="ECO:0000313" key="12">
    <source>
        <dbReference type="EMBL" id="ADX82266.1"/>
    </source>
</evidence>
<dbReference type="Gene3D" id="3.90.870.50">
    <property type="match status" value="1"/>
</dbReference>
<evidence type="ECO:0000313" key="13">
    <source>
        <dbReference type="Proteomes" id="UP000006395"/>
    </source>
</evidence>
<dbReference type="Pfam" id="PF22521">
    <property type="entry name" value="HypF_C_2"/>
    <property type="match status" value="1"/>
</dbReference>
<comment type="catalytic activity">
    <reaction evidence="7">
        <text>C-terminal L-cysteinyl-[HypE protein] + carbamoyl phosphate + ATP + H2O = C-terminal S-carboxamide-L-cysteinyl-[HypE protein] + AMP + phosphate + diphosphate + H(+)</text>
        <dbReference type="Rhea" id="RHEA:55636"/>
        <dbReference type="Rhea" id="RHEA-COMP:14247"/>
        <dbReference type="Rhea" id="RHEA-COMP:14392"/>
        <dbReference type="ChEBI" id="CHEBI:15377"/>
        <dbReference type="ChEBI" id="CHEBI:15378"/>
        <dbReference type="ChEBI" id="CHEBI:30616"/>
        <dbReference type="ChEBI" id="CHEBI:33019"/>
        <dbReference type="ChEBI" id="CHEBI:43474"/>
        <dbReference type="ChEBI" id="CHEBI:58228"/>
        <dbReference type="ChEBI" id="CHEBI:76913"/>
        <dbReference type="ChEBI" id="CHEBI:139126"/>
        <dbReference type="ChEBI" id="CHEBI:456215"/>
    </reaction>
</comment>
<dbReference type="Gene3D" id="3.30.420.40">
    <property type="match status" value="1"/>
</dbReference>
<dbReference type="SUPFAM" id="SSF54975">
    <property type="entry name" value="Acylphosphatase/BLUF domain-like"/>
    <property type="match status" value="1"/>
</dbReference>
<evidence type="ECO:0000256" key="7">
    <source>
        <dbReference type="ARBA" id="ARBA00048220"/>
    </source>
</evidence>
<keyword evidence="13" id="KW-1185">Reference proteome</keyword>
<dbReference type="InterPro" id="IPR055128">
    <property type="entry name" value="HypF_C_2"/>
</dbReference>
<dbReference type="Pfam" id="PF07503">
    <property type="entry name" value="zf-HYPF"/>
    <property type="match status" value="2"/>
</dbReference>
<dbReference type="InterPro" id="IPR017968">
    <property type="entry name" value="Acylphosphatase_CS"/>
</dbReference>
<dbReference type="GO" id="GO:0008270">
    <property type="term" value="F:zinc ion binding"/>
    <property type="evidence" value="ECO:0007669"/>
    <property type="project" value="UniProtKB-KW"/>
</dbReference>
<evidence type="ECO:0000256" key="6">
    <source>
        <dbReference type="ARBA" id="ARBA00022833"/>
    </source>
</evidence>
<keyword evidence="5" id="KW-0863">Zinc-finger</keyword>
<evidence type="ECO:0000259" key="10">
    <source>
        <dbReference type="PROSITE" id="PS51160"/>
    </source>
</evidence>
<dbReference type="UniPathway" id="UPA00335"/>
<dbReference type="SUPFAM" id="SSF53067">
    <property type="entry name" value="Actin-like ATPase domain"/>
    <property type="match status" value="1"/>
</dbReference>
<comment type="pathway">
    <text evidence="1">Protein modification; [NiFe] hydrogenase maturation.</text>
</comment>
<dbReference type="HOGENOM" id="CLU_009164_0_0_2"/>
<dbReference type="PROSITE" id="PS51160">
    <property type="entry name" value="ACYLPHOSPHATASE_3"/>
    <property type="match status" value="1"/>
</dbReference>
<dbReference type="GO" id="GO:0003725">
    <property type="term" value="F:double-stranded RNA binding"/>
    <property type="evidence" value="ECO:0007669"/>
    <property type="project" value="InterPro"/>
</dbReference>
<dbReference type="InterPro" id="IPR041440">
    <property type="entry name" value="HypF_C"/>
</dbReference>
<dbReference type="KEGG" id="sih:SiH_0913"/>
<dbReference type="GO" id="GO:0051604">
    <property type="term" value="P:protein maturation"/>
    <property type="evidence" value="ECO:0007669"/>
    <property type="project" value="TreeGrafter"/>
</dbReference>
<dbReference type="Proteomes" id="UP000006395">
    <property type="component" value="Chromosome"/>
</dbReference>
<accession>F0NJV0</accession>
<dbReference type="PANTHER" id="PTHR42959">
    <property type="entry name" value="CARBAMOYLTRANSFERASE"/>
    <property type="match status" value="1"/>
</dbReference>
<feature type="domain" description="Acylphosphatase-like" evidence="10">
    <location>
        <begin position="5"/>
        <end position="92"/>
    </location>
</feature>
<protein>
    <recommendedName>
        <fullName evidence="8">Carbamoyltransferase</fullName>
        <ecNumber evidence="8">6.2.-.-</ecNumber>
    </recommendedName>
</protein>
<dbReference type="Gene3D" id="3.30.110.120">
    <property type="match status" value="1"/>
</dbReference>
<dbReference type="Pfam" id="PF01300">
    <property type="entry name" value="Sua5_yciO_yrdC"/>
    <property type="match status" value="1"/>
</dbReference>
<evidence type="ECO:0000256" key="5">
    <source>
        <dbReference type="ARBA" id="ARBA00022771"/>
    </source>
</evidence>
<dbReference type="InterPro" id="IPR017945">
    <property type="entry name" value="DHBP_synth_RibB-like_a/b_dom"/>
</dbReference>
<keyword evidence="3" id="KW-0436">Ligase</keyword>
<proteinExistence type="inferred from homology"/>
<dbReference type="AlphaFoldDB" id="F0NJV0"/>
<dbReference type="PANTHER" id="PTHR42959:SF1">
    <property type="entry name" value="CARBAMOYLTRANSFERASE HYPF"/>
    <property type="match status" value="1"/>
</dbReference>
<gene>
    <name evidence="12" type="ordered locus">SiH_0913</name>
</gene>
<dbReference type="GeneID" id="12414947"/>
<dbReference type="InterPro" id="IPR043129">
    <property type="entry name" value="ATPase_NBD"/>
</dbReference>
<dbReference type="PIRSF" id="PIRSF006256">
    <property type="entry name" value="CMPcnvr_hdrg_mat"/>
    <property type="match status" value="1"/>
</dbReference>
<dbReference type="RefSeq" id="WP_014512408.1">
    <property type="nucleotide sequence ID" value="NC_017275.1"/>
</dbReference>
<dbReference type="InterPro" id="IPR051060">
    <property type="entry name" value="Carbamoyltrans_HypF-like"/>
</dbReference>
<dbReference type="InterPro" id="IPR004421">
    <property type="entry name" value="Carbamoyltransferase_HypF"/>
</dbReference>
<comment type="similarity">
    <text evidence="2 8">Belongs to the carbamoyltransferase HypF family.</text>
</comment>
<dbReference type="PROSITE" id="PS00150">
    <property type="entry name" value="ACYLPHOSPHATASE_1"/>
    <property type="match status" value="1"/>
</dbReference>
<dbReference type="GO" id="GO:0016743">
    <property type="term" value="F:carboxyl- or carbamoyltransferase activity"/>
    <property type="evidence" value="ECO:0007669"/>
    <property type="project" value="UniProtKB-UniRule"/>
</dbReference>
<feature type="active site" evidence="9">
    <location>
        <position position="38"/>
    </location>
</feature>
<evidence type="ECO:0000256" key="3">
    <source>
        <dbReference type="ARBA" id="ARBA00022598"/>
    </source>
</evidence>
<dbReference type="InterPro" id="IPR001792">
    <property type="entry name" value="Acylphosphatase-like_dom"/>
</dbReference>
<organism evidence="12 13">
    <name type="scientific">Saccharolobus islandicus (strain HVE10/4)</name>
    <name type="common">Sulfolobus islandicus</name>
    <dbReference type="NCBI Taxonomy" id="930943"/>
    <lineage>
        <taxon>Archaea</taxon>
        <taxon>Thermoproteota</taxon>
        <taxon>Thermoprotei</taxon>
        <taxon>Sulfolobales</taxon>
        <taxon>Sulfolobaceae</taxon>
        <taxon>Saccharolobus</taxon>
    </lineage>
</organism>
<dbReference type="InterPro" id="IPR006070">
    <property type="entry name" value="Sua5-like_dom"/>
</dbReference>
<evidence type="ECO:0000256" key="1">
    <source>
        <dbReference type="ARBA" id="ARBA00004711"/>
    </source>
</evidence>
<dbReference type="GO" id="GO:0003998">
    <property type="term" value="F:acylphosphatase activity"/>
    <property type="evidence" value="ECO:0007669"/>
    <property type="project" value="UniProtKB-EC"/>
</dbReference>
<dbReference type="EMBL" id="CP002426">
    <property type="protein sequence ID" value="ADX82266.1"/>
    <property type="molecule type" value="Genomic_DNA"/>
</dbReference>
<comment type="catalytic activity">
    <reaction evidence="9">
        <text>an acyl phosphate + H2O = a carboxylate + phosphate + H(+)</text>
        <dbReference type="Rhea" id="RHEA:14965"/>
        <dbReference type="ChEBI" id="CHEBI:15377"/>
        <dbReference type="ChEBI" id="CHEBI:15378"/>
        <dbReference type="ChEBI" id="CHEBI:29067"/>
        <dbReference type="ChEBI" id="CHEBI:43474"/>
        <dbReference type="ChEBI" id="CHEBI:59918"/>
        <dbReference type="EC" id="3.6.1.7"/>
    </reaction>
</comment>
<name>F0NJV0_SACI0</name>
<evidence type="ECO:0000256" key="8">
    <source>
        <dbReference type="PIRNR" id="PIRNR006256"/>
    </source>
</evidence>
<dbReference type="SUPFAM" id="SSF55821">
    <property type="entry name" value="YrdC/RibB"/>
    <property type="match status" value="1"/>
</dbReference>
<evidence type="ECO:0000256" key="9">
    <source>
        <dbReference type="PROSITE-ProRule" id="PRU00520"/>
    </source>
</evidence>
<keyword evidence="4" id="KW-0479">Metal-binding</keyword>
<dbReference type="EC" id="6.2.-.-" evidence="8"/>
<dbReference type="NCBIfam" id="TIGR00143">
    <property type="entry name" value="hypF"/>
    <property type="match status" value="1"/>
</dbReference>
<dbReference type="GO" id="GO:0016874">
    <property type="term" value="F:ligase activity"/>
    <property type="evidence" value="ECO:0007669"/>
    <property type="project" value="UniProtKB-UniRule"/>
</dbReference>
<evidence type="ECO:0000256" key="2">
    <source>
        <dbReference type="ARBA" id="ARBA00008097"/>
    </source>
</evidence>
<sequence length="741" mass="84277">MRTYAYRIIVSGIVQGVGFRPFIYRIAHKANVKGYVKNMGGSEVEIRIEGNNDGIGEFMRLLFSELPPEAKIENINMEETELNLFSDFKILPSGNEIKEPSIIPPDFSICDECLKEVLNPKDRRYKYPFNSCAYCGPRFSMMYKLPYDRENTSMIDFPLCDECRFEYYDPSNERRFDTQGISCPRCGPRLYLESIEGERIEGDPLTVTVKLIEEGYIIAIKGIGGFHIAADPFNDDVVLKLRERKNRPQKPFAVMALDLPTVEKYAYVSNLERELLKSPQKPIVLLKKKEPYELSKYLSPDLDREGFFLFYTAVHYLLLDYMKNHVLIMTSGNKHGYPMCIDEKCAREKLKGVIDYILYHNRNIVNRVDDSVIRVSANRVMFIRRSRGYAPMWIKLKRKVQKPLVAVGAELQNVGAVAFDDKVVLTQYIGDTDELETLNELDKYMNLLISWYNVKPKLVIADKNPAYQSTYLASKLAEKFSAELVKIQHHYAHILSVAADYGFEEGVGIAIDGIGYGDDGNGWGGEIIKFNGKNYERKYHLKYVPYVGGDINAIRPERMLALILSTFMSWDEIREIVKLNERELSMLEKIVKRSKSFTSSTGRVLDAASVLLGICKYRTYEGEPAMKLEASARGGKILDLEIPILGEEINTVKIFEWLLENKDNKINNLAITVQYRLGEGLVKAALKLNPERIFVSGGAAVNEYILRGIIENSQGVEILTPRRVPAGDGGIAIGQAYYATF</sequence>
<feature type="domain" description="YrdC-like" evidence="11">
    <location>
        <begin position="202"/>
        <end position="388"/>
    </location>
</feature>
<dbReference type="InterPro" id="IPR011125">
    <property type="entry name" value="Znf_HypF"/>
</dbReference>
<feature type="active site" evidence="9">
    <location>
        <position position="20"/>
    </location>
</feature>
<keyword evidence="9" id="KW-0378">Hydrolase</keyword>
<dbReference type="Pfam" id="PF00708">
    <property type="entry name" value="Acylphosphatase"/>
    <property type="match status" value="1"/>
</dbReference>
<dbReference type="Pfam" id="PF17788">
    <property type="entry name" value="HypF_C"/>
    <property type="match status" value="1"/>
</dbReference>
<evidence type="ECO:0000256" key="4">
    <source>
        <dbReference type="ARBA" id="ARBA00022723"/>
    </source>
</evidence>
<dbReference type="Gene3D" id="3.30.420.360">
    <property type="match status" value="1"/>
</dbReference>
<evidence type="ECO:0000259" key="11">
    <source>
        <dbReference type="PROSITE" id="PS51163"/>
    </source>
</evidence>
<reference evidence="12 13" key="1">
    <citation type="journal article" date="2011" name="J. Bacteriol.">
        <title>Genome analyses of icelandic strains of Sulfolobus islandicus, model organisms for genetic and virus-host interaction studies.</title>
        <authorList>
            <person name="Guo L."/>
            <person name="Brugger K."/>
            <person name="Liu C."/>
            <person name="Shah S.A."/>
            <person name="Zheng H."/>
            <person name="Zhu Y."/>
            <person name="Wang S."/>
            <person name="Lillestol R.K."/>
            <person name="Chen L."/>
            <person name="Frank J."/>
            <person name="Prangishvili D."/>
            <person name="Paulin L."/>
            <person name="She Q."/>
            <person name="Huang L."/>
            <person name="Garrett R.A."/>
        </authorList>
    </citation>
    <scope>NUCLEOTIDE SEQUENCE [LARGE SCALE GENOMIC DNA]</scope>
    <source>
        <strain evidence="12 13">HVE10/4</strain>
    </source>
</reference>
<dbReference type="PROSITE" id="PS51163">
    <property type="entry name" value="YRDC"/>
    <property type="match status" value="1"/>
</dbReference>